<dbReference type="Proteomes" id="UP001148737">
    <property type="component" value="Unassembled WGS sequence"/>
</dbReference>
<evidence type="ECO:0000313" key="1">
    <source>
        <dbReference type="EMBL" id="KAJ3491947.1"/>
    </source>
</evidence>
<keyword evidence="2" id="KW-1185">Reference proteome</keyword>
<evidence type="ECO:0000313" key="2">
    <source>
        <dbReference type="Proteomes" id="UP001148737"/>
    </source>
</evidence>
<name>A0ACC1QSV1_9HYPO</name>
<reference evidence="1" key="1">
    <citation type="submission" date="2022-07" db="EMBL/GenBank/DDBJ databases">
        <title>Genome Sequence of Lecanicillium saksenae.</title>
        <authorList>
            <person name="Buettner E."/>
        </authorList>
    </citation>
    <scope>NUCLEOTIDE SEQUENCE</scope>
    <source>
        <strain evidence="1">VT-O1</strain>
    </source>
</reference>
<accession>A0ACC1QSV1</accession>
<sequence length="366" mass="40131">MASQGHTWPNIPHSANTVSVAIIDTTSVITAPARAFVTPVLEGDETWKVPAYSFLIQNFQTNRSVLFDLGVRKDWENLAPTLYHRLKQSGFDVETEKGVREILDENGVDTSASNIEAIIWSHCHFDHTGDPATFDSGTALVVGPGVKEHLMPGYPTNPDSSLLDSDWAGRQVREISFEKSALQIGRFKAFDYFSDGSFYLLNAPGHALGHMGALARVTSNPVSFVFLGADSAHHGGELRPSEHMPFPHAIPHLGLHGETICPGALFEELGGSGDPTKPFYRPTDTGSNLDVVATADTIGKIQEFDALENVLVVLAHDPSIAEHVKLFPTTAVNFFSLNWKAKTQWAFLRNFETILQLQKQRNLTDG</sequence>
<dbReference type="EMBL" id="JANAKD010000625">
    <property type="protein sequence ID" value="KAJ3491947.1"/>
    <property type="molecule type" value="Genomic_DNA"/>
</dbReference>
<gene>
    <name evidence="1" type="ORF">NLG97_g5500</name>
</gene>
<proteinExistence type="predicted"/>
<organism evidence="1 2">
    <name type="scientific">Lecanicillium saksenae</name>
    <dbReference type="NCBI Taxonomy" id="468837"/>
    <lineage>
        <taxon>Eukaryota</taxon>
        <taxon>Fungi</taxon>
        <taxon>Dikarya</taxon>
        <taxon>Ascomycota</taxon>
        <taxon>Pezizomycotina</taxon>
        <taxon>Sordariomycetes</taxon>
        <taxon>Hypocreomycetidae</taxon>
        <taxon>Hypocreales</taxon>
        <taxon>Cordycipitaceae</taxon>
        <taxon>Lecanicillium</taxon>
    </lineage>
</organism>
<protein>
    <submittedName>
        <fullName evidence="1">Uncharacterized protein</fullName>
    </submittedName>
</protein>
<comment type="caution">
    <text evidence="1">The sequence shown here is derived from an EMBL/GenBank/DDBJ whole genome shotgun (WGS) entry which is preliminary data.</text>
</comment>